<evidence type="ECO:0000313" key="3">
    <source>
        <dbReference type="EMBL" id="KAF6028034.1"/>
    </source>
</evidence>
<proteinExistence type="predicted"/>
<keyword evidence="2" id="KW-0812">Transmembrane</keyword>
<comment type="caution">
    <text evidence="3">The sequence shown here is derived from an EMBL/GenBank/DDBJ whole genome shotgun (WGS) entry which is preliminary data.</text>
</comment>
<evidence type="ECO:0000256" key="1">
    <source>
        <dbReference type="SAM" id="MobiDB-lite"/>
    </source>
</evidence>
<evidence type="ECO:0000256" key="2">
    <source>
        <dbReference type="SAM" id="Phobius"/>
    </source>
</evidence>
<name>A0A7J7JQX4_BUGNE</name>
<feature type="compositionally biased region" description="Basic and acidic residues" evidence="1">
    <location>
        <begin position="159"/>
        <end position="170"/>
    </location>
</feature>
<dbReference type="EMBL" id="VXIV02001997">
    <property type="protein sequence ID" value="KAF6028034.1"/>
    <property type="molecule type" value="Genomic_DNA"/>
</dbReference>
<protein>
    <submittedName>
        <fullName evidence="3">Uncharacterized protein</fullName>
    </submittedName>
</protein>
<feature type="region of interest" description="Disordered" evidence="1">
    <location>
        <begin position="135"/>
        <end position="170"/>
    </location>
</feature>
<evidence type="ECO:0000313" key="4">
    <source>
        <dbReference type="Proteomes" id="UP000593567"/>
    </source>
</evidence>
<keyword evidence="4" id="KW-1185">Reference proteome</keyword>
<reference evidence="3" key="1">
    <citation type="submission" date="2020-06" db="EMBL/GenBank/DDBJ databases">
        <title>Draft genome of Bugula neritina, a colonial animal packing powerful symbionts and potential medicines.</title>
        <authorList>
            <person name="Rayko M."/>
        </authorList>
    </citation>
    <scope>NUCLEOTIDE SEQUENCE [LARGE SCALE GENOMIC DNA]</scope>
    <source>
        <strain evidence="3">Kwan_BN1</strain>
    </source>
</reference>
<gene>
    <name evidence="3" type="ORF">EB796_013681</name>
</gene>
<organism evidence="3 4">
    <name type="scientific">Bugula neritina</name>
    <name type="common">Brown bryozoan</name>
    <name type="synonym">Sertularia neritina</name>
    <dbReference type="NCBI Taxonomy" id="10212"/>
    <lineage>
        <taxon>Eukaryota</taxon>
        <taxon>Metazoa</taxon>
        <taxon>Spiralia</taxon>
        <taxon>Lophotrochozoa</taxon>
        <taxon>Bryozoa</taxon>
        <taxon>Gymnolaemata</taxon>
        <taxon>Cheilostomatida</taxon>
        <taxon>Flustrina</taxon>
        <taxon>Buguloidea</taxon>
        <taxon>Bugulidae</taxon>
        <taxon>Bugula</taxon>
    </lineage>
</organism>
<dbReference type="Proteomes" id="UP000593567">
    <property type="component" value="Unassembled WGS sequence"/>
</dbReference>
<feature type="transmembrane region" description="Helical" evidence="2">
    <location>
        <begin position="45"/>
        <end position="67"/>
    </location>
</feature>
<feature type="compositionally biased region" description="Polar residues" evidence="1">
    <location>
        <begin position="135"/>
        <end position="146"/>
    </location>
</feature>
<sequence>MGEEGGDRLTTQPFLNQEKSDHHELPYQDNQTAASVKQDNGWVNFVASSCGAIGFTVILILAIVCIVKLKKRREDTGSVFCCAAMMREDANSLVDVELPNGSGTPQTQPPLYDQMTDIDRVFGFSSVSTDAYPNMNSNRYNDSVGESPSVDFPPYNSQVRREQVTAGDSR</sequence>
<feature type="region of interest" description="Disordered" evidence="1">
    <location>
        <begin position="1"/>
        <end position="24"/>
    </location>
</feature>
<dbReference type="AlphaFoldDB" id="A0A7J7JQX4"/>
<keyword evidence="2" id="KW-0472">Membrane</keyword>
<keyword evidence="2" id="KW-1133">Transmembrane helix</keyword>
<accession>A0A7J7JQX4</accession>